<dbReference type="Proteomes" id="UP001182556">
    <property type="component" value="Unassembled WGS sequence"/>
</dbReference>
<evidence type="ECO:0000256" key="5">
    <source>
        <dbReference type="PROSITE-ProRule" id="PRU00708"/>
    </source>
</evidence>
<feature type="domain" description="Pentatricopeptide repeat-containing protein-mitochondrial" evidence="6">
    <location>
        <begin position="238"/>
        <end position="363"/>
    </location>
</feature>
<name>A0AAD9FTA3_PAPLA</name>
<evidence type="ECO:0000256" key="4">
    <source>
        <dbReference type="ARBA" id="ARBA00044511"/>
    </source>
</evidence>
<dbReference type="EMBL" id="JAODAN010000003">
    <property type="protein sequence ID" value="KAK1925830.1"/>
    <property type="molecule type" value="Genomic_DNA"/>
</dbReference>
<evidence type="ECO:0000259" key="6">
    <source>
        <dbReference type="Pfam" id="PF23276"/>
    </source>
</evidence>
<evidence type="ECO:0000256" key="2">
    <source>
        <dbReference type="ARBA" id="ARBA00022737"/>
    </source>
</evidence>
<dbReference type="PROSITE" id="PS51375">
    <property type="entry name" value="PPR"/>
    <property type="match status" value="1"/>
</dbReference>
<comment type="caution">
    <text evidence="7">The sequence shown here is derived from an EMBL/GenBank/DDBJ whole genome shotgun (WGS) entry which is preliminary data.</text>
</comment>
<dbReference type="InterPro" id="IPR011990">
    <property type="entry name" value="TPR-like_helical_dom_sf"/>
</dbReference>
<keyword evidence="2" id="KW-0677">Repeat</keyword>
<evidence type="ECO:0000256" key="1">
    <source>
        <dbReference type="ARBA" id="ARBA00006192"/>
    </source>
</evidence>
<dbReference type="AlphaFoldDB" id="A0AAD9FTA3"/>
<accession>A0AAD9FTA3</accession>
<protein>
    <recommendedName>
        <fullName evidence="6">Pentatricopeptide repeat-containing protein-mitochondrial domain-containing protein</fullName>
    </recommendedName>
</protein>
<dbReference type="InterPro" id="IPR002885">
    <property type="entry name" value="PPR_rpt"/>
</dbReference>
<comment type="similarity">
    <text evidence="1">Belongs to the CCM1 family.</text>
</comment>
<dbReference type="Pfam" id="PF23276">
    <property type="entry name" value="TPR_24"/>
    <property type="match status" value="1"/>
</dbReference>
<sequence>MSKVVRAARAFIRPDPRSRNTRVQDPLISSLESLTPNGRITAPQPDIHQRIVRDAANYASRFERQTYTSSAVSSSSTNSLALDIALTALKRTEQIDPETFDHLSGLAIQHPHIIPSLLVEGINSGLLSPATYEALSKYTVFESQPEQYVFVIIEMLERSLQPTPQLVQAAIGTCCEWGLPRLALELAEKIESASTTGQRVDESSWIDILIASARNQYLEGVEVAWYRATKSLVYRPDEGLILDVLNVAARWGRPDLATQALAKLSELNVQAQEYHLVALLESYVVAGRVPEALRVVSSIREMGMTPTLSTVEPIAAVLTTAEIIDQAFYGIEDMHKAGETIDIASLNALILACARIGDLRRARATQTAIGDFGLKPNLDTYNLLLEACIAAEHRALGDTLLSEMAAANLTPAESTYERVIQLCLVPEDYDDAFFYLEKMKAEGLQPSSKAYIAILRRCLKDNDRRWILVREEMDALDYTLDFDTRRMISQHERR</sequence>
<dbReference type="PANTHER" id="PTHR47447">
    <property type="entry name" value="OS03G0856100 PROTEIN"/>
    <property type="match status" value="1"/>
</dbReference>
<comment type="function">
    <text evidence="3">Regulates mitochondrial small subunit maturation by controlling 15S rRNA 5'-end processing. Localizes to the 5' precursor of the 15S rRNA in a position that is subsequently occupied by mS47 in the mature yeast mtSSU. Uses structure and sequence-specific RNA recognition, binding to a single-stranded region of the precursor and specifically recognizing bases -6 to -1. The exchange of Ccm1 for mS47 is coupled to the irreversible removal of precursor rRNA that is accompanied by conformational changes of the mitoribosomal proteins uS5m and mS26. These conformational changes signal completion of 5'-end rRNA processing through protection of the mature 5'-end of the 15S rRNA and stabilization of mS47. The removal of the 5' precursor together with the dissociation of Ccm1 may be catalyzed by the 5'-3' exoribonuclease Pet127. Involved in the specific removal of group I introns in mitochondrial encoded transcripts.</text>
</comment>
<evidence type="ECO:0000313" key="7">
    <source>
        <dbReference type="EMBL" id="KAK1925830.1"/>
    </source>
</evidence>
<keyword evidence="8" id="KW-1185">Reference proteome</keyword>
<dbReference type="Gene3D" id="1.25.40.10">
    <property type="entry name" value="Tetratricopeptide repeat domain"/>
    <property type="match status" value="2"/>
</dbReference>
<feature type="repeat" description="PPR" evidence="5">
    <location>
        <begin position="272"/>
        <end position="306"/>
    </location>
</feature>
<evidence type="ECO:0000313" key="8">
    <source>
        <dbReference type="Proteomes" id="UP001182556"/>
    </source>
</evidence>
<evidence type="ECO:0000256" key="3">
    <source>
        <dbReference type="ARBA" id="ARBA00044493"/>
    </source>
</evidence>
<dbReference type="PANTHER" id="PTHR47447:SF17">
    <property type="entry name" value="OS12G0638900 PROTEIN"/>
    <property type="match status" value="1"/>
</dbReference>
<dbReference type="Pfam" id="PF13812">
    <property type="entry name" value="PPR_3"/>
    <property type="match status" value="1"/>
</dbReference>
<organism evidence="7 8">
    <name type="scientific">Papiliotrema laurentii</name>
    <name type="common">Cryptococcus laurentii</name>
    <dbReference type="NCBI Taxonomy" id="5418"/>
    <lineage>
        <taxon>Eukaryota</taxon>
        <taxon>Fungi</taxon>
        <taxon>Dikarya</taxon>
        <taxon>Basidiomycota</taxon>
        <taxon>Agaricomycotina</taxon>
        <taxon>Tremellomycetes</taxon>
        <taxon>Tremellales</taxon>
        <taxon>Rhynchogastremaceae</taxon>
        <taxon>Papiliotrema</taxon>
    </lineage>
</organism>
<gene>
    <name evidence="7" type="ORF">DB88DRAFT_539238</name>
</gene>
<dbReference type="InterPro" id="IPR057027">
    <property type="entry name" value="TPR_mt"/>
</dbReference>
<comment type="subunit">
    <text evidence="4">Binds to mitochondrial small subunit 15S rRNA.</text>
</comment>
<reference evidence="7" key="1">
    <citation type="submission" date="2023-02" db="EMBL/GenBank/DDBJ databases">
        <title>Identification and recombinant expression of a fungal hydrolase from Papiliotrema laurentii that hydrolyzes apple cutin and clears colloidal polyester polyurethane.</title>
        <authorList>
            <consortium name="DOE Joint Genome Institute"/>
            <person name="Roman V.A."/>
            <person name="Bojanowski C."/>
            <person name="Crable B.R."/>
            <person name="Wagner D.N."/>
            <person name="Hung C.S."/>
            <person name="Nadeau L.J."/>
            <person name="Schratz L."/>
            <person name="Haridas S."/>
            <person name="Pangilinan J."/>
            <person name="Lipzen A."/>
            <person name="Na H."/>
            <person name="Yan M."/>
            <person name="Ng V."/>
            <person name="Grigoriev I.V."/>
            <person name="Spatafora J.W."/>
            <person name="Barlow D."/>
            <person name="Biffinger J."/>
            <person name="Kelley-Loughnane N."/>
            <person name="Varaljay V.A."/>
            <person name="Crookes-Goodson W.J."/>
        </authorList>
    </citation>
    <scope>NUCLEOTIDE SEQUENCE</scope>
    <source>
        <strain evidence="7">5307AH</strain>
    </source>
</reference>
<proteinExistence type="inferred from homology"/>